<dbReference type="EMBL" id="CP011310">
    <property type="protein sequence ID" value="AKQ41579.2"/>
    <property type="molecule type" value="Genomic_DNA"/>
</dbReference>
<gene>
    <name evidence="1" type="ORF">CP97_05365</name>
</gene>
<dbReference type="STRING" id="1648404.CP97_05365"/>
<reference evidence="1 2" key="1">
    <citation type="journal article" date="2015" name="Int. J. Syst. Evol. Microbiol.">
        <title>Erythrobacter atlanticus sp. nov., a bacterium from ocean sediment able to degrade polycyclic aromatic hydrocarbons.</title>
        <authorList>
            <person name="Zhuang L."/>
            <person name="Liu Y."/>
            <person name="Wang L."/>
            <person name="Wang W."/>
            <person name="Shao Z."/>
        </authorList>
    </citation>
    <scope>NUCLEOTIDE SEQUENCE [LARGE SCALE GENOMIC DNA]</scope>
    <source>
        <strain evidence="2">s21-N3</strain>
    </source>
</reference>
<dbReference type="AlphaFoldDB" id="A0A0H4VEQ6"/>
<evidence type="ECO:0000313" key="1">
    <source>
        <dbReference type="EMBL" id="AKQ41579.2"/>
    </source>
</evidence>
<proteinExistence type="predicted"/>
<dbReference type="KEGG" id="ery:CP97_05365"/>
<organism evidence="1 2">
    <name type="scientific">Aurantiacibacter atlanticus</name>
    <dbReference type="NCBI Taxonomy" id="1648404"/>
    <lineage>
        <taxon>Bacteria</taxon>
        <taxon>Pseudomonadati</taxon>
        <taxon>Pseudomonadota</taxon>
        <taxon>Alphaproteobacteria</taxon>
        <taxon>Sphingomonadales</taxon>
        <taxon>Erythrobacteraceae</taxon>
        <taxon>Aurantiacibacter</taxon>
    </lineage>
</organism>
<name>A0A0H4VEQ6_9SPHN</name>
<evidence type="ECO:0000313" key="2">
    <source>
        <dbReference type="Proteomes" id="UP000059113"/>
    </source>
</evidence>
<keyword evidence="2" id="KW-1185">Reference proteome</keyword>
<protein>
    <submittedName>
        <fullName evidence="1">Uncharacterized protein</fullName>
    </submittedName>
</protein>
<reference evidence="2" key="2">
    <citation type="submission" date="2015-04" db="EMBL/GenBank/DDBJ databases">
        <title>The complete genome sequence of Erythrobacter sp. s21-N3.</title>
        <authorList>
            <person name="Zhuang L."/>
            <person name="Liu Y."/>
            <person name="Shao Z."/>
        </authorList>
    </citation>
    <scope>NUCLEOTIDE SEQUENCE [LARGE SCALE GENOMIC DNA]</scope>
    <source>
        <strain evidence="2">s21-N3</strain>
    </source>
</reference>
<dbReference type="Proteomes" id="UP000059113">
    <property type="component" value="Chromosome"/>
</dbReference>
<sequence>MASGSSNGRTLTRAAIFASDRTGNWRMIESILTQLRSYLEFTGSGALANDWMR</sequence>
<accession>A0A0H4VEQ6</accession>